<evidence type="ECO:0000313" key="1">
    <source>
        <dbReference type="EMBL" id="EDM88986.1"/>
    </source>
</evidence>
<comment type="caution">
    <text evidence="1">The sequence shown here is derived from an EMBL/GenBank/DDBJ whole genome shotgun (WGS) entry which is preliminary data.</text>
</comment>
<accession>A5ZM91</accession>
<organism evidence="1 2">
    <name type="scientific">Blautia obeum ATCC 29174</name>
    <dbReference type="NCBI Taxonomy" id="411459"/>
    <lineage>
        <taxon>Bacteria</taxon>
        <taxon>Bacillati</taxon>
        <taxon>Bacillota</taxon>
        <taxon>Clostridia</taxon>
        <taxon>Lachnospirales</taxon>
        <taxon>Lachnospiraceae</taxon>
        <taxon>Blautia</taxon>
    </lineage>
</organism>
<dbReference type="EMBL" id="AAVO02000001">
    <property type="protein sequence ID" value="EDM88986.1"/>
    <property type="molecule type" value="Genomic_DNA"/>
</dbReference>
<name>A5ZM91_9FIRM</name>
<protein>
    <submittedName>
        <fullName evidence="1">Uncharacterized protein</fullName>
    </submittedName>
</protein>
<reference evidence="1 2" key="1">
    <citation type="submission" date="2007-03" db="EMBL/GenBank/DDBJ databases">
        <authorList>
            <person name="Fulton L."/>
            <person name="Clifton S."/>
            <person name="Fulton B."/>
            <person name="Xu J."/>
            <person name="Minx P."/>
            <person name="Pepin K.H."/>
            <person name="Johnson M."/>
            <person name="Thiruvilangam P."/>
            <person name="Bhonagiri V."/>
            <person name="Nash W.E."/>
            <person name="Mardis E.R."/>
            <person name="Wilson R.K."/>
        </authorList>
    </citation>
    <scope>NUCLEOTIDE SEQUENCE [LARGE SCALE GENOMIC DNA]</scope>
    <source>
        <strain evidence="1 2">ATCC 29174</strain>
    </source>
</reference>
<evidence type="ECO:0000313" key="2">
    <source>
        <dbReference type="Proteomes" id="UP000006002"/>
    </source>
</evidence>
<dbReference type="AlphaFoldDB" id="A5ZM91"/>
<gene>
    <name evidence="1" type="ORF">RUMOBE_00109</name>
</gene>
<sequence>MNLVQPVLNGILMQKCFFAVFFEGHIAGKINTKQFKVFRRKLIQSFLQEGFFIA</sequence>
<dbReference type="Proteomes" id="UP000006002">
    <property type="component" value="Unassembled WGS sequence"/>
</dbReference>
<reference evidence="1 2" key="2">
    <citation type="submission" date="2007-04" db="EMBL/GenBank/DDBJ databases">
        <title>Draft genome sequence of Ruminococcus obeum (ATCC 29174).</title>
        <authorList>
            <person name="Sudarsanam P."/>
            <person name="Ley R."/>
            <person name="Guruge J."/>
            <person name="Turnbaugh P.J."/>
            <person name="Mahowald M."/>
            <person name="Liep D."/>
            <person name="Gordon J."/>
        </authorList>
    </citation>
    <scope>NUCLEOTIDE SEQUENCE [LARGE SCALE GENOMIC DNA]</scope>
    <source>
        <strain evidence="1 2">ATCC 29174</strain>
    </source>
</reference>
<proteinExistence type="predicted"/>
<dbReference type="HOGENOM" id="CLU_3040909_0_0_9"/>